<dbReference type="STRING" id="1353952.A0A165E463"/>
<reference evidence="1 2" key="1">
    <citation type="journal article" date="2016" name="Mol. Biol. Evol.">
        <title>Comparative Genomics of Early-Diverging Mushroom-Forming Fungi Provides Insights into the Origins of Lignocellulose Decay Capabilities.</title>
        <authorList>
            <person name="Nagy L.G."/>
            <person name="Riley R."/>
            <person name="Tritt A."/>
            <person name="Adam C."/>
            <person name="Daum C."/>
            <person name="Floudas D."/>
            <person name="Sun H."/>
            <person name="Yadav J.S."/>
            <person name="Pangilinan J."/>
            <person name="Larsson K.H."/>
            <person name="Matsuura K."/>
            <person name="Barry K."/>
            <person name="Labutti K."/>
            <person name="Kuo R."/>
            <person name="Ohm R.A."/>
            <person name="Bhattacharya S.S."/>
            <person name="Shirouzu T."/>
            <person name="Yoshinaga Y."/>
            <person name="Martin F.M."/>
            <person name="Grigoriev I.V."/>
            <person name="Hibbett D.S."/>
        </authorList>
    </citation>
    <scope>NUCLEOTIDE SEQUENCE [LARGE SCALE GENOMIC DNA]</scope>
    <source>
        <strain evidence="1 2">HHB12733</strain>
    </source>
</reference>
<gene>
    <name evidence="1" type="ORF">CALCODRAFT_519630</name>
</gene>
<protein>
    <submittedName>
        <fullName evidence="1">Uncharacterized protein</fullName>
    </submittedName>
</protein>
<dbReference type="OrthoDB" id="3153298at2759"/>
<evidence type="ECO:0000313" key="2">
    <source>
        <dbReference type="Proteomes" id="UP000076842"/>
    </source>
</evidence>
<organism evidence="1 2">
    <name type="scientific">Calocera cornea HHB12733</name>
    <dbReference type="NCBI Taxonomy" id="1353952"/>
    <lineage>
        <taxon>Eukaryota</taxon>
        <taxon>Fungi</taxon>
        <taxon>Dikarya</taxon>
        <taxon>Basidiomycota</taxon>
        <taxon>Agaricomycotina</taxon>
        <taxon>Dacrymycetes</taxon>
        <taxon>Dacrymycetales</taxon>
        <taxon>Dacrymycetaceae</taxon>
        <taxon>Calocera</taxon>
    </lineage>
</organism>
<keyword evidence="2" id="KW-1185">Reference proteome</keyword>
<name>A0A165E463_9BASI</name>
<accession>A0A165E463</accession>
<dbReference type="InParanoid" id="A0A165E463"/>
<dbReference type="AlphaFoldDB" id="A0A165E463"/>
<sequence>MSATPKSNRSRTLLTIYGDSFVGPFTLLKSKVNVCKYKGATAKGLNNEDSKSQTGTAMLEHLARTRPETVLLIFGHVDIHVTYLYKVCDSEMHQTEPPDPDTWVKTVFESYANYLREKILPRVAVLDHASTCSKGFGLAPASADSYPFISTLYLSSVTMPVVPDSHLQRCNDKYNMPFHQVWRDAGVTLAQSRSPTDIATRRKMTADFNHMLEEFCTEHSQWGGVRYLDINPHITSPETGDVLPKYLVLNPSTIHVVWETTIGHLVELLSDTGLTVRDITVDLESSFETYEHRKLNQMMRFGVAPRTQSETGMGARNHRRWPLST</sequence>
<evidence type="ECO:0000313" key="1">
    <source>
        <dbReference type="EMBL" id="KZT54071.1"/>
    </source>
</evidence>
<proteinExistence type="predicted"/>
<dbReference type="Proteomes" id="UP000076842">
    <property type="component" value="Unassembled WGS sequence"/>
</dbReference>
<dbReference type="EMBL" id="KV424022">
    <property type="protein sequence ID" value="KZT54071.1"/>
    <property type="molecule type" value="Genomic_DNA"/>
</dbReference>